<evidence type="ECO:0000313" key="2">
    <source>
        <dbReference type="EMBL" id="RPA79855.1"/>
    </source>
</evidence>
<sequence length="538" mass="59310">MASSYPCPRKTPAHCYPPSEFIPHPTSALLPPHPRSPSSSPTTPSSKLEPETTYRIARRFAATDVILHSTPAPQTDPQYLPETTYRVPRRFAARCYPPAHSEPHHESNLLPATRNSTSPKPVRKASRNLSGFDLHYGLRRKNTPRGFPPVEKNLEDCLNAANEEENRELVGFETHYGRRRISPARCYEPAEEVQHPESALLPALPSSSPESEELVGYEAHYGMKRRQTPRCYPAIGTAPAAYHPDENRPLVGFEVHYGMKRKSPVRCYPPAETTVHPKAALLPALPIFKAQERVEEKDKLVGFELHYGMKRKSLPKGYPPTPATSDEDDKDEVERPLVGFEVHYGMKRLRPTTARSPSTPPASLELQTTIGDSAEDIDADILPIPLAAPPKIPVVLTLTSAPRSGLTADAIHQHMASVNSSLAASMKQYGVTRCHVVYNTSEMKDKLLGKWPSAVAGTEEDDEDWEKVEADGQGGSGKKEEAKETGEVSVQLWFEGEDELKGFCGDEEGREKLMEVMAGFTDMEGARVMVGLGVGVGA</sequence>
<organism evidence="2 3">
    <name type="scientific">Ascobolus immersus RN42</name>
    <dbReference type="NCBI Taxonomy" id="1160509"/>
    <lineage>
        <taxon>Eukaryota</taxon>
        <taxon>Fungi</taxon>
        <taxon>Dikarya</taxon>
        <taxon>Ascomycota</taxon>
        <taxon>Pezizomycotina</taxon>
        <taxon>Pezizomycetes</taxon>
        <taxon>Pezizales</taxon>
        <taxon>Ascobolaceae</taxon>
        <taxon>Ascobolus</taxon>
    </lineage>
</organism>
<feature type="region of interest" description="Disordered" evidence="1">
    <location>
        <begin position="17"/>
        <end position="53"/>
    </location>
</feature>
<feature type="compositionally biased region" description="Low complexity" evidence="1">
    <location>
        <begin position="36"/>
        <end position="53"/>
    </location>
</feature>
<dbReference type="AlphaFoldDB" id="A0A3N4I183"/>
<keyword evidence="3" id="KW-1185">Reference proteome</keyword>
<protein>
    <submittedName>
        <fullName evidence="2">Uncharacterized protein</fullName>
    </submittedName>
</protein>
<accession>A0A3N4I183</accession>
<name>A0A3N4I183_ASCIM</name>
<feature type="region of interest" description="Disordered" evidence="1">
    <location>
        <begin position="97"/>
        <end position="129"/>
    </location>
</feature>
<proteinExistence type="predicted"/>
<feature type="compositionally biased region" description="Basic and acidic residues" evidence="1">
    <location>
        <begin position="477"/>
        <end position="486"/>
    </location>
</feature>
<feature type="region of interest" description="Disordered" evidence="1">
    <location>
        <begin position="312"/>
        <end position="333"/>
    </location>
</feature>
<reference evidence="2 3" key="1">
    <citation type="journal article" date="2018" name="Nat. Ecol. Evol.">
        <title>Pezizomycetes genomes reveal the molecular basis of ectomycorrhizal truffle lifestyle.</title>
        <authorList>
            <person name="Murat C."/>
            <person name="Payen T."/>
            <person name="Noel B."/>
            <person name="Kuo A."/>
            <person name="Morin E."/>
            <person name="Chen J."/>
            <person name="Kohler A."/>
            <person name="Krizsan K."/>
            <person name="Balestrini R."/>
            <person name="Da Silva C."/>
            <person name="Montanini B."/>
            <person name="Hainaut M."/>
            <person name="Levati E."/>
            <person name="Barry K.W."/>
            <person name="Belfiori B."/>
            <person name="Cichocki N."/>
            <person name="Clum A."/>
            <person name="Dockter R.B."/>
            <person name="Fauchery L."/>
            <person name="Guy J."/>
            <person name="Iotti M."/>
            <person name="Le Tacon F."/>
            <person name="Lindquist E.A."/>
            <person name="Lipzen A."/>
            <person name="Malagnac F."/>
            <person name="Mello A."/>
            <person name="Molinier V."/>
            <person name="Miyauchi S."/>
            <person name="Poulain J."/>
            <person name="Riccioni C."/>
            <person name="Rubini A."/>
            <person name="Sitrit Y."/>
            <person name="Splivallo R."/>
            <person name="Traeger S."/>
            <person name="Wang M."/>
            <person name="Zifcakova L."/>
            <person name="Wipf D."/>
            <person name="Zambonelli A."/>
            <person name="Paolocci F."/>
            <person name="Nowrousian M."/>
            <person name="Ottonello S."/>
            <person name="Baldrian P."/>
            <person name="Spatafora J.W."/>
            <person name="Henrissat B."/>
            <person name="Nagy L.G."/>
            <person name="Aury J.M."/>
            <person name="Wincker P."/>
            <person name="Grigoriev I.V."/>
            <person name="Bonfante P."/>
            <person name="Martin F.M."/>
        </authorList>
    </citation>
    <scope>NUCLEOTIDE SEQUENCE [LARGE SCALE GENOMIC DNA]</scope>
    <source>
        <strain evidence="2 3">RN42</strain>
    </source>
</reference>
<dbReference type="EMBL" id="ML119694">
    <property type="protein sequence ID" value="RPA79855.1"/>
    <property type="molecule type" value="Genomic_DNA"/>
</dbReference>
<gene>
    <name evidence="2" type="ORF">BJ508DRAFT_415672</name>
</gene>
<evidence type="ECO:0000256" key="1">
    <source>
        <dbReference type="SAM" id="MobiDB-lite"/>
    </source>
</evidence>
<dbReference type="Proteomes" id="UP000275078">
    <property type="component" value="Unassembled WGS sequence"/>
</dbReference>
<evidence type="ECO:0000313" key="3">
    <source>
        <dbReference type="Proteomes" id="UP000275078"/>
    </source>
</evidence>
<feature type="region of interest" description="Disordered" evidence="1">
    <location>
        <begin position="454"/>
        <end position="487"/>
    </location>
</feature>